<sequence length="81" mass="7930">MSNTMQKTVAALTLIAGAVLILTTGAEAAERGHPGLDAEAALAGSLIASGLVAGSLVGLALVTPLARSTPAAPARVALRRD</sequence>
<keyword evidence="2" id="KW-1185">Reference proteome</keyword>
<evidence type="ECO:0000313" key="1">
    <source>
        <dbReference type="EMBL" id="NBN79095.1"/>
    </source>
</evidence>
<dbReference type="RefSeq" id="WP_161676528.1">
    <property type="nucleotide sequence ID" value="NZ_JAABLP010000003.1"/>
</dbReference>
<accession>A0A7X5JA74</accession>
<organism evidence="1 2">
    <name type="scientific">Pannonibacter tanglangensis</name>
    <dbReference type="NCBI Taxonomy" id="2750084"/>
    <lineage>
        <taxon>Bacteria</taxon>
        <taxon>Pseudomonadati</taxon>
        <taxon>Pseudomonadota</taxon>
        <taxon>Alphaproteobacteria</taxon>
        <taxon>Hyphomicrobiales</taxon>
        <taxon>Stappiaceae</taxon>
        <taxon>Pannonibacter</taxon>
    </lineage>
</organism>
<name>A0A7X5JA74_9HYPH</name>
<gene>
    <name evidence="1" type="ORF">GWI72_12525</name>
</gene>
<dbReference type="Proteomes" id="UP000586722">
    <property type="component" value="Unassembled WGS sequence"/>
</dbReference>
<dbReference type="EMBL" id="JAABLQ010000001">
    <property type="protein sequence ID" value="NBN79095.1"/>
    <property type="molecule type" value="Genomic_DNA"/>
</dbReference>
<proteinExistence type="predicted"/>
<evidence type="ECO:0000313" key="2">
    <source>
        <dbReference type="Proteomes" id="UP000586722"/>
    </source>
</evidence>
<protein>
    <submittedName>
        <fullName evidence="1">Uncharacterized protein</fullName>
    </submittedName>
</protein>
<comment type="caution">
    <text evidence="1">The sequence shown here is derived from an EMBL/GenBank/DDBJ whole genome shotgun (WGS) entry which is preliminary data.</text>
</comment>
<dbReference type="AlphaFoldDB" id="A0A7X5JA74"/>
<reference evidence="2" key="1">
    <citation type="submission" date="2020-01" db="EMBL/GenBank/DDBJ databases">
        <authorList>
            <person name="Fang Y."/>
            <person name="Sun R."/>
            <person name="Nie L."/>
            <person name="He J."/>
            <person name="Hao L."/>
            <person name="Wang L."/>
            <person name="Su S."/>
            <person name="Lv E."/>
            <person name="Zhang Z."/>
            <person name="Xie R."/>
            <person name="Liu H."/>
        </authorList>
    </citation>
    <scope>NUCLEOTIDE SEQUENCE [LARGE SCALE GENOMIC DNA]</scope>
    <source>
        <strain evidence="2">XCT-53</strain>
    </source>
</reference>